<reference evidence="2" key="1">
    <citation type="submission" date="2015-07" db="EMBL/GenBank/DDBJ databases">
        <title>Complete Genome of Thermincola ferriacetica strain Z-0001T.</title>
        <authorList>
            <person name="Lusk B."/>
            <person name="Badalamenti J.P."/>
            <person name="Parameswaran P."/>
            <person name="Bond D.R."/>
            <person name="Torres C.I."/>
        </authorList>
    </citation>
    <scope>NUCLEOTIDE SEQUENCE [LARGE SCALE GENOMIC DNA]</scope>
    <source>
        <strain evidence="2">Z-0001</strain>
    </source>
</reference>
<evidence type="ECO:0000313" key="2">
    <source>
        <dbReference type="Proteomes" id="UP000037175"/>
    </source>
</evidence>
<dbReference type="AlphaFoldDB" id="A0A0L6W6M2"/>
<accession>A0A0L6W6M2</accession>
<name>A0A0L6W6M2_9FIRM</name>
<comment type="caution">
    <text evidence="1">The sequence shown here is derived from an EMBL/GenBank/DDBJ whole genome shotgun (WGS) entry which is preliminary data.</text>
</comment>
<proteinExistence type="predicted"/>
<keyword evidence="2" id="KW-1185">Reference proteome</keyword>
<dbReference type="Proteomes" id="UP000037175">
    <property type="component" value="Unassembled WGS sequence"/>
</dbReference>
<sequence precursor="true">MKVTSKKVCSLFLVVSLLTLVFGVNAYAYNGFAAKTYADKYWKNYNTAGYTLGFLVL</sequence>
<protein>
    <submittedName>
        <fullName evidence="1">Uncharacterized protein</fullName>
    </submittedName>
</protein>
<dbReference type="EMBL" id="LGTE01000002">
    <property type="protein sequence ID" value="KNZ70759.1"/>
    <property type="molecule type" value="Genomic_DNA"/>
</dbReference>
<evidence type="ECO:0000313" key="1">
    <source>
        <dbReference type="EMBL" id="KNZ70759.1"/>
    </source>
</evidence>
<organism evidence="1 2">
    <name type="scientific">Thermincola ferriacetica</name>
    <dbReference type="NCBI Taxonomy" id="281456"/>
    <lineage>
        <taxon>Bacteria</taxon>
        <taxon>Bacillati</taxon>
        <taxon>Bacillota</taxon>
        <taxon>Clostridia</taxon>
        <taxon>Eubacteriales</taxon>
        <taxon>Thermincolaceae</taxon>
        <taxon>Thermincola</taxon>
    </lineage>
</organism>
<gene>
    <name evidence="1" type="ORF">Tfer_0438</name>
</gene>